<feature type="compositionally biased region" description="Basic and acidic residues" evidence="6">
    <location>
        <begin position="360"/>
        <end position="372"/>
    </location>
</feature>
<keyword evidence="4 5" id="KW-0472">Membrane</keyword>
<dbReference type="GO" id="GO:0016020">
    <property type="term" value="C:membrane"/>
    <property type="evidence" value="ECO:0007669"/>
    <property type="project" value="UniProtKB-SubCell"/>
</dbReference>
<feature type="domain" description="TLC" evidence="7">
    <location>
        <begin position="96"/>
        <end position="329"/>
    </location>
</feature>
<evidence type="ECO:0000256" key="3">
    <source>
        <dbReference type="ARBA" id="ARBA00022989"/>
    </source>
</evidence>
<keyword evidence="8" id="KW-0012">Acyltransferase</keyword>
<dbReference type="Proteomes" id="UP000242942">
    <property type="component" value="Chromosome 13"/>
</dbReference>
<organism evidence="8 9">
    <name type="scientific">Plasmodium ovale</name>
    <name type="common">malaria parasite P. ovale</name>
    <dbReference type="NCBI Taxonomy" id="36330"/>
    <lineage>
        <taxon>Eukaryota</taxon>
        <taxon>Sar</taxon>
        <taxon>Alveolata</taxon>
        <taxon>Apicomplexa</taxon>
        <taxon>Aconoidasida</taxon>
        <taxon>Haemosporida</taxon>
        <taxon>Plasmodiidae</taxon>
        <taxon>Plasmodium</taxon>
        <taxon>Plasmodium (Plasmodium)</taxon>
    </lineage>
</organism>
<dbReference type="InterPro" id="IPR016439">
    <property type="entry name" value="Lag1/Lac1-like"/>
</dbReference>
<dbReference type="PROSITE" id="PS50922">
    <property type="entry name" value="TLC"/>
    <property type="match status" value="1"/>
</dbReference>
<dbReference type="GO" id="GO:0046513">
    <property type="term" value="P:ceramide biosynthetic process"/>
    <property type="evidence" value="ECO:0007669"/>
    <property type="project" value="InterPro"/>
</dbReference>
<evidence type="ECO:0000256" key="6">
    <source>
        <dbReference type="SAM" id="MobiDB-lite"/>
    </source>
</evidence>
<evidence type="ECO:0000313" key="9">
    <source>
        <dbReference type="Proteomes" id="UP000242942"/>
    </source>
</evidence>
<proteinExistence type="predicted"/>
<dbReference type="OrthoDB" id="537032at2759"/>
<dbReference type="EC" id="2.3.1.24" evidence="8"/>
<name>A0A1D3TN29_PLAOA</name>
<keyword evidence="2 5" id="KW-0812">Transmembrane</keyword>
<dbReference type="PANTHER" id="PTHR12560">
    <property type="entry name" value="LONGEVITY ASSURANCE FACTOR 1 LAG1"/>
    <property type="match status" value="1"/>
</dbReference>
<evidence type="ECO:0000313" key="8">
    <source>
        <dbReference type="EMBL" id="SCP06372.1"/>
    </source>
</evidence>
<dbReference type="VEuPathDB" id="PlasmoDB:POWCR01_130052800"/>
<dbReference type="VEuPathDB" id="PlasmoDB:PocGH01_13055900"/>
<protein>
    <submittedName>
        <fullName evidence="8">Translocation associated membrane protein, putative</fullName>
        <ecNumber evidence="8">2.3.1.24</ecNumber>
    </submittedName>
</protein>
<evidence type="ECO:0000256" key="5">
    <source>
        <dbReference type="PROSITE-ProRule" id="PRU00205"/>
    </source>
</evidence>
<dbReference type="GO" id="GO:0050291">
    <property type="term" value="F:sphingosine N-acyltransferase activity"/>
    <property type="evidence" value="ECO:0007669"/>
    <property type="project" value="UniProtKB-EC"/>
</dbReference>
<dbReference type="InterPro" id="IPR006634">
    <property type="entry name" value="TLC-dom"/>
</dbReference>
<keyword evidence="9" id="KW-1185">Reference proteome</keyword>
<sequence>MGKKYLHTLDEYFSNYQNRSFIESLLLNPNISRWDIFFFILFFVFMTILRFLVVGIHNDIVENSTILSKLPKKCLLDRVNEKWDISKDGCLYKWKENFWFALWHGFSFIYTFILLLSMSGFLNNKNGWVKMCFKERTGKWFILVTEDEFKENKRGWPYMYITNYVHYFMILQISFWSSCLFYLKYEIKRKDFYVFILHHLSTLMLLIYSYTLNFWRIVLLMMFLHDIVDVVLYISKTLNYSKKKYQRFLTPFYIFFVLSYFFCRIIILLFYIIIPLSDINQVKSYTDGFIHSHSDVPGGYVPLIFMWMLMFMHFYWFYLILRMTRVFIIKTSNAKDGNGQKKRSLRNESIEDIRSEDEGEKQSVEKVPKKGS</sequence>
<evidence type="ECO:0000259" key="7">
    <source>
        <dbReference type="PROSITE" id="PS50922"/>
    </source>
</evidence>
<dbReference type="AlphaFoldDB" id="A0A1D3TN29"/>
<dbReference type="GO" id="GO:0005783">
    <property type="term" value="C:endoplasmic reticulum"/>
    <property type="evidence" value="ECO:0007669"/>
    <property type="project" value="TreeGrafter"/>
</dbReference>
<dbReference type="EMBL" id="LT594594">
    <property type="protein sequence ID" value="SCP06372.1"/>
    <property type="molecule type" value="Genomic_DNA"/>
</dbReference>
<feature type="region of interest" description="Disordered" evidence="6">
    <location>
        <begin position="335"/>
        <end position="372"/>
    </location>
</feature>
<comment type="subcellular location">
    <subcellularLocation>
        <location evidence="1">Membrane</location>
        <topology evidence="1">Multi-pass membrane protein</topology>
    </subcellularLocation>
</comment>
<dbReference type="PANTHER" id="PTHR12560:SF0">
    <property type="entry name" value="LD18904P"/>
    <property type="match status" value="1"/>
</dbReference>
<accession>A0A1D3TN29</accession>
<keyword evidence="3" id="KW-1133">Transmembrane helix</keyword>
<keyword evidence="8" id="KW-0808">Transferase</keyword>
<evidence type="ECO:0000256" key="4">
    <source>
        <dbReference type="ARBA" id="ARBA00023136"/>
    </source>
</evidence>
<gene>
    <name evidence="8" type="primary">TRAM</name>
    <name evidence="8" type="ORF">POCGH01_13055900</name>
</gene>
<evidence type="ECO:0000256" key="1">
    <source>
        <dbReference type="ARBA" id="ARBA00004141"/>
    </source>
</evidence>
<dbReference type="PIRSF" id="PIRSF005225">
    <property type="entry name" value="LAG1_LAC1"/>
    <property type="match status" value="1"/>
</dbReference>
<reference evidence="8 9" key="1">
    <citation type="submission" date="2016-06" db="EMBL/GenBank/DDBJ databases">
        <authorList>
            <consortium name="Pathogen Informatics"/>
        </authorList>
    </citation>
    <scope>NUCLEOTIDE SEQUENCE [LARGE SCALE GENOMIC DNA]</scope>
    <source>
        <strain evidence="8">PocGH01</strain>
    </source>
</reference>
<dbReference type="SMART" id="SM00724">
    <property type="entry name" value="TLC"/>
    <property type="match status" value="1"/>
</dbReference>
<dbReference type="Pfam" id="PF03798">
    <property type="entry name" value="TRAM_LAG1_CLN8"/>
    <property type="match status" value="1"/>
</dbReference>
<evidence type="ECO:0000256" key="2">
    <source>
        <dbReference type="ARBA" id="ARBA00022692"/>
    </source>
</evidence>